<feature type="binding site" evidence="1">
    <location>
        <position position="136"/>
    </location>
    <ligand>
        <name>Zn(2+)</name>
        <dbReference type="ChEBI" id="CHEBI:29105"/>
    </ligand>
</feature>
<dbReference type="Gene3D" id="1.10.10.10">
    <property type="entry name" value="Winged helix-like DNA-binding domain superfamily/Winged helix DNA-binding domain"/>
    <property type="match status" value="1"/>
</dbReference>
<dbReference type="Pfam" id="PF01475">
    <property type="entry name" value="FUR"/>
    <property type="match status" value="1"/>
</dbReference>
<evidence type="ECO:0000313" key="2">
    <source>
        <dbReference type="EMBL" id="NNV57797.1"/>
    </source>
</evidence>
<comment type="cofactor">
    <cofactor evidence="1">
        <name>Zn(2+)</name>
        <dbReference type="ChEBI" id="CHEBI:29105"/>
    </cofactor>
    <text evidence="1">Binds 1 zinc ion per subunit.</text>
</comment>
<keyword evidence="1" id="KW-0479">Metal-binding</keyword>
<dbReference type="InterPro" id="IPR002481">
    <property type="entry name" value="FUR"/>
</dbReference>
<dbReference type="Proteomes" id="UP000598971">
    <property type="component" value="Unassembled WGS sequence"/>
</dbReference>
<dbReference type="PANTHER" id="PTHR33202">
    <property type="entry name" value="ZINC UPTAKE REGULATION PROTEIN"/>
    <property type="match status" value="1"/>
</dbReference>
<gene>
    <name evidence="2" type="ORF">GD597_20180</name>
</gene>
<name>A0A8J8JT90_9BACT</name>
<dbReference type="SUPFAM" id="SSF46785">
    <property type="entry name" value="Winged helix' DNA-binding domain"/>
    <property type="match status" value="1"/>
</dbReference>
<dbReference type="EMBL" id="WHPF01000019">
    <property type="protein sequence ID" value="NNV57797.1"/>
    <property type="molecule type" value="Genomic_DNA"/>
</dbReference>
<dbReference type="GO" id="GO:0003700">
    <property type="term" value="F:DNA-binding transcription factor activity"/>
    <property type="evidence" value="ECO:0007669"/>
    <property type="project" value="InterPro"/>
</dbReference>
<reference evidence="2" key="1">
    <citation type="submission" date="2019-10" db="EMBL/GenBank/DDBJ databases">
        <title>Draft genome sequence of Panacibacter sp. KCS-6.</title>
        <authorList>
            <person name="Yim K.J."/>
        </authorList>
    </citation>
    <scope>NUCLEOTIDE SEQUENCE</scope>
    <source>
        <strain evidence="2">KCS-6</strain>
    </source>
</reference>
<dbReference type="GO" id="GO:0045892">
    <property type="term" value="P:negative regulation of DNA-templated transcription"/>
    <property type="evidence" value="ECO:0007669"/>
    <property type="project" value="TreeGrafter"/>
</dbReference>
<accession>A0A8J8JT90</accession>
<organism evidence="2 3">
    <name type="scientific">Limnovirga soli</name>
    <dbReference type="NCBI Taxonomy" id="2656915"/>
    <lineage>
        <taxon>Bacteria</taxon>
        <taxon>Pseudomonadati</taxon>
        <taxon>Bacteroidota</taxon>
        <taxon>Chitinophagia</taxon>
        <taxon>Chitinophagales</taxon>
        <taxon>Chitinophagaceae</taxon>
        <taxon>Limnovirga</taxon>
    </lineage>
</organism>
<protein>
    <submittedName>
        <fullName evidence="2">Transcriptional repressor</fullName>
    </submittedName>
</protein>
<dbReference type="InterPro" id="IPR036390">
    <property type="entry name" value="WH_DNA-bd_sf"/>
</dbReference>
<feature type="binding site" evidence="1">
    <location>
        <position position="100"/>
    </location>
    <ligand>
        <name>Zn(2+)</name>
        <dbReference type="ChEBI" id="CHEBI:29105"/>
    </ligand>
</feature>
<dbReference type="GO" id="GO:0008270">
    <property type="term" value="F:zinc ion binding"/>
    <property type="evidence" value="ECO:0007669"/>
    <property type="project" value="TreeGrafter"/>
</dbReference>
<evidence type="ECO:0000313" key="3">
    <source>
        <dbReference type="Proteomes" id="UP000598971"/>
    </source>
</evidence>
<dbReference type="PANTHER" id="PTHR33202:SF22">
    <property type="entry name" value="HYDROGEN PEROXIDE SENSITIVE REPRESSOR"/>
    <property type="match status" value="1"/>
</dbReference>
<keyword evidence="3" id="KW-1185">Reference proteome</keyword>
<proteinExistence type="predicted"/>
<evidence type="ECO:0000256" key="1">
    <source>
        <dbReference type="PIRSR" id="PIRSR602481-1"/>
    </source>
</evidence>
<feature type="binding site" evidence="1">
    <location>
        <position position="133"/>
    </location>
    <ligand>
        <name>Zn(2+)</name>
        <dbReference type="ChEBI" id="CHEBI:29105"/>
    </ligand>
</feature>
<keyword evidence="1" id="KW-0862">Zinc</keyword>
<dbReference type="InterPro" id="IPR036388">
    <property type="entry name" value="WH-like_DNA-bd_sf"/>
</dbReference>
<dbReference type="GO" id="GO:0000976">
    <property type="term" value="F:transcription cis-regulatory region binding"/>
    <property type="evidence" value="ECO:0007669"/>
    <property type="project" value="TreeGrafter"/>
</dbReference>
<dbReference type="RefSeq" id="WP_171609745.1">
    <property type="nucleotide sequence ID" value="NZ_WHPF01000019.1"/>
</dbReference>
<dbReference type="AlphaFoldDB" id="A0A8J8JT90"/>
<comment type="caution">
    <text evidence="2">The sequence shown here is derived from an EMBL/GenBank/DDBJ whole genome shotgun (WGS) entry which is preliminary data.</text>
</comment>
<dbReference type="GO" id="GO:1900376">
    <property type="term" value="P:regulation of secondary metabolite biosynthetic process"/>
    <property type="evidence" value="ECO:0007669"/>
    <property type="project" value="TreeGrafter"/>
</dbReference>
<sequence>MSNELENMLIAKQITPTPMRVMVLEYILNQTTAISLNDLENEFQHSDRITIYRTVKTFEEKGLIHDIRDGNEGTKYALCDKDCTSGVHYDMHLHFYCTSCKELMCLPKEDMPVIKLPDSFQLQEVSFVARGICDTCSNNAIQLH</sequence>
<feature type="binding site" evidence="1">
    <location>
        <position position="97"/>
    </location>
    <ligand>
        <name>Zn(2+)</name>
        <dbReference type="ChEBI" id="CHEBI:29105"/>
    </ligand>
</feature>